<feature type="domain" description="Multidrug resistance protein MdtA-like alpha-helical hairpin" evidence="2">
    <location>
        <begin position="114"/>
        <end position="185"/>
    </location>
</feature>
<dbReference type="Gene3D" id="1.10.287.470">
    <property type="entry name" value="Helix hairpin bin"/>
    <property type="match status" value="1"/>
</dbReference>
<comment type="similarity">
    <text evidence="1">Belongs to the membrane fusion protein (MFP) (TC 8.A.1) family.</text>
</comment>
<dbReference type="GO" id="GO:1990281">
    <property type="term" value="C:efflux pump complex"/>
    <property type="evidence" value="ECO:0007669"/>
    <property type="project" value="TreeGrafter"/>
</dbReference>
<dbReference type="InterPro" id="IPR058625">
    <property type="entry name" value="MdtA-like_BSH"/>
</dbReference>
<dbReference type="Proteomes" id="UP000610558">
    <property type="component" value="Unassembled WGS sequence"/>
</dbReference>
<evidence type="ECO:0000259" key="2">
    <source>
        <dbReference type="Pfam" id="PF25876"/>
    </source>
</evidence>
<dbReference type="SUPFAM" id="SSF111369">
    <property type="entry name" value="HlyD-like secretion proteins"/>
    <property type="match status" value="1"/>
</dbReference>
<dbReference type="Gene3D" id="2.40.50.100">
    <property type="match status" value="1"/>
</dbReference>
<accession>A0A927GVD0</accession>
<proteinExistence type="inferred from homology"/>
<dbReference type="AlphaFoldDB" id="A0A927GVD0"/>
<dbReference type="Pfam" id="PF25917">
    <property type="entry name" value="BSH_RND"/>
    <property type="match status" value="1"/>
</dbReference>
<organism evidence="4 5">
    <name type="scientific">Spongiibacter pelagi</name>
    <dbReference type="NCBI Taxonomy" id="2760804"/>
    <lineage>
        <taxon>Bacteria</taxon>
        <taxon>Pseudomonadati</taxon>
        <taxon>Pseudomonadota</taxon>
        <taxon>Gammaproteobacteria</taxon>
        <taxon>Cellvibrionales</taxon>
        <taxon>Spongiibacteraceae</taxon>
        <taxon>Spongiibacter</taxon>
    </lineage>
</organism>
<dbReference type="GO" id="GO:0015562">
    <property type="term" value="F:efflux transmembrane transporter activity"/>
    <property type="evidence" value="ECO:0007669"/>
    <property type="project" value="TreeGrafter"/>
</dbReference>
<sequence>MKKTNVATLLLKPPSLVFIACCAVATILMLTKTELEAKPIEKILPVVRVVEVYPKTTTLMVSAQGVLSPKHQVNIISEVDGKVTSVNDNFVSGGTFKKGDVLFEIDRAEYESALTKAEVTLKKSKMEFEFADNDIKRIRALYKKKLASNTDLDQAERAFSRASSDYEVAKVQLADAQRKLQQATVTAPFDGKVLEENVAVEEFIRRGEKTSTIYQADLYEVKLPIPSKDIEFLAYPSPENPATVHLTTTFAGTELHHTGQLVRLEAEMDTRSNMITGIVDIRVEKGTPAVPLGLFVHAEIEGREVEDVYRLHRRSVRNDQRVLLVDQENRLRLPKVNILRNEGDFVLVNGGITPGSLICESHIDIAIDGMEVSVVKAASPSSNSSSKSSTQAAPQI</sequence>
<keyword evidence="5" id="KW-1185">Reference proteome</keyword>
<dbReference type="Pfam" id="PF25876">
    <property type="entry name" value="HH_MFP_RND"/>
    <property type="match status" value="1"/>
</dbReference>
<gene>
    <name evidence="4" type="ORF">IB286_02910</name>
</gene>
<dbReference type="NCBIfam" id="TIGR01730">
    <property type="entry name" value="RND_mfp"/>
    <property type="match status" value="1"/>
</dbReference>
<evidence type="ECO:0000313" key="4">
    <source>
        <dbReference type="EMBL" id="MBD2857943.1"/>
    </source>
</evidence>
<evidence type="ECO:0000259" key="3">
    <source>
        <dbReference type="Pfam" id="PF25917"/>
    </source>
</evidence>
<dbReference type="InterPro" id="IPR058624">
    <property type="entry name" value="MdtA-like_HH"/>
</dbReference>
<name>A0A927GVD0_9GAMM</name>
<dbReference type="RefSeq" id="WP_190762236.1">
    <property type="nucleotide sequence ID" value="NZ_JACXLD010000001.1"/>
</dbReference>
<evidence type="ECO:0000256" key="1">
    <source>
        <dbReference type="ARBA" id="ARBA00009477"/>
    </source>
</evidence>
<feature type="domain" description="Multidrug resistance protein MdtA-like barrel-sandwich hybrid" evidence="3">
    <location>
        <begin position="72"/>
        <end position="213"/>
    </location>
</feature>
<dbReference type="Gene3D" id="2.40.30.170">
    <property type="match status" value="1"/>
</dbReference>
<dbReference type="PANTHER" id="PTHR30469:SF12">
    <property type="entry name" value="MULTIDRUG RESISTANCE PROTEIN MDTA"/>
    <property type="match status" value="1"/>
</dbReference>
<dbReference type="PANTHER" id="PTHR30469">
    <property type="entry name" value="MULTIDRUG RESISTANCE PROTEIN MDTA"/>
    <property type="match status" value="1"/>
</dbReference>
<evidence type="ECO:0000313" key="5">
    <source>
        <dbReference type="Proteomes" id="UP000610558"/>
    </source>
</evidence>
<reference evidence="4" key="1">
    <citation type="submission" date="2020-09" db="EMBL/GenBank/DDBJ databases">
        <authorList>
            <person name="Yoon J.-W."/>
        </authorList>
    </citation>
    <scope>NUCLEOTIDE SEQUENCE</scope>
    <source>
        <strain evidence="4">KMU-158</strain>
    </source>
</reference>
<comment type="caution">
    <text evidence="4">The sequence shown here is derived from an EMBL/GenBank/DDBJ whole genome shotgun (WGS) entry which is preliminary data.</text>
</comment>
<protein>
    <submittedName>
        <fullName evidence="4">Efflux RND transporter periplasmic adaptor subunit</fullName>
    </submittedName>
</protein>
<dbReference type="EMBL" id="JACXLD010000001">
    <property type="protein sequence ID" value="MBD2857943.1"/>
    <property type="molecule type" value="Genomic_DNA"/>
</dbReference>
<dbReference type="InterPro" id="IPR006143">
    <property type="entry name" value="RND_pump_MFP"/>
</dbReference>